<evidence type="ECO:0000313" key="2">
    <source>
        <dbReference type="EMBL" id="CAK9112426.1"/>
    </source>
</evidence>
<organism evidence="2 3">
    <name type="scientific">Durusdinium trenchii</name>
    <dbReference type="NCBI Taxonomy" id="1381693"/>
    <lineage>
        <taxon>Eukaryota</taxon>
        <taxon>Sar</taxon>
        <taxon>Alveolata</taxon>
        <taxon>Dinophyceae</taxon>
        <taxon>Suessiales</taxon>
        <taxon>Symbiodiniaceae</taxon>
        <taxon>Durusdinium</taxon>
    </lineage>
</organism>
<evidence type="ECO:0000313" key="3">
    <source>
        <dbReference type="Proteomes" id="UP001642464"/>
    </source>
</evidence>
<dbReference type="EMBL" id="CAXAMM010043940">
    <property type="protein sequence ID" value="CAK9112426.1"/>
    <property type="molecule type" value="Genomic_DNA"/>
</dbReference>
<feature type="coiled-coil region" evidence="1">
    <location>
        <begin position="125"/>
        <end position="159"/>
    </location>
</feature>
<protein>
    <submittedName>
        <fullName evidence="2">Uncharacterized protein</fullName>
    </submittedName>
</protein>
<reference evidence="2 3" key="1">
    <citation type="submission" date="2024-02" db="EMBL/GenBank/DDBJ databases">
        <authorList>
            <person name="Chen Y."/>
            <person name="Shah S."/>
            <person name="Dougan E. K."/>
            <person name="Thang M."/>
            <person name="Chan C."/>
        </authorList>
    </citation>
    <scope>NUCLEOTIDE SEQUENCE [LARGE SCALE GENOMIC DNA]</scope>
</reference>
<name>A0ABP0SJE6_9DINO</name>
<dbReference type="Proteomes" id="UP001642464">
    <property type="component" value="Unassembled WGS sequence"/>
</dbReference>
<sequence length="639" mass="70192">MESFKLSPGSAVVLQRSEIMKAETKLHAAIEEEKKRRLEAADRKAAADLVQDVVKLATAQETNLAKVFPVAEGLIFPQGDTENSIADIDSCSKDLISAQESLSVTTTKIREKMETMKGQMAKGPMSEAKNSLVKLKVKVGAMENKCKKLLQGLKSAREEMSVKAEDALLSALRTHVRQQGLKADELFKQLSKGEEEIKQPALKEFVERIPDSPLKASQLDVALDRFASGLSKLAVLELAQEFQKCVKEVALTSALEVKDGKTVRKLLKGEVLEVLEVGRVDSSTGLSRLRCRATVDLKEGWVTSQGNAGSNFLERCRKPYYCCEDESPLQSAFDSDSDTLKSLQPGEVLELLEGPRKEEPPEVMRMRGKASKDGKSGWVTFKDSSGKECFKLVKLLVCKQSIALTTTFDIANGKALRKLDVGEALDILEGPNEDSARSLSRVKVMAKRDGKEGWVTVKGNQGTSYTEESDRHYVCTESVLLESKFASGSQEVRRIEEGEAFEALEEAKPEKKDGLERCRGRMLADGTEGWFTVTTKSFVPWSPTYKCISSTVLNDGAEIKEAKALRKLEPGEIVEAVDTPIFEKSAGLLRLRLRSPKDNLIGFATVRGNQGTVLLQPVLDDAEKKPAAKSAAKQAEKKA</sequence>
<proteinExistence type="predicted"/>
<keyword evidence="1" id="KW-0175">Coiled coil</keyword>
<keyword evidence="3" id="KW-1185">Reference proteome</keyword>
<gene>
    <name evidence="2" type="ORF">SCF082_LOCUS52123</name>
</gene>
<evidence type="ECO:0000256" key="1">
    <source>
        <dbReference type="SAM" id="Coils"/>
    </source>
</evidence>
<accession>A0ABP0SJE6</accession>
<comment type="caution">
    <text evidence="2">The sequence shown here is derived from an EMBL/GenBank/DDBJ whole genome shotgun (WGS) entry which is preliminary data.</text>
</comment>